<evidence type="ECO:0000259" key="1">
    <source>
        <dbReference type="Pfam" id="PF00535"/>
    </source>
</evidence>
<reference evidence="2 3" key="1">
    <citation type="journal article" date="2018" name="Int. J. Syst. Evol. Microbiol.">
        <title>Uliginosibacterium sediminicola sp. nov., isolated from freshwater sediment.</title>
        <authorList>
            <person name="Hwang W.M."/>
            <person name="Kim S.M."/>
            <person name="Kang K."/>
            <person name="Ahn T.Y."/>
        </authorList>
    </citation>
    <scope>NUCLEOTIDE SEQUENCE [LARGE SCALE GENOMIC DNA]</scope>
    <source>
        <strain evidence="2 3">M1-21</strain>
    </source>
</reference>
<keyword evidence="2" id="KW-0328">Glycosyltransferase</keyword>
<dbReference type="InterPro" id="IPR001173">
    <property type="entry name" value="Glyco_trans_2-like"/>
</dbReference>
<organism evidence="2 3">
    <name type="scientific">Uliginosibacterium sediminicola</name>
    <dbReference type="NCBI Taxonomy" id="2024550"/>
    <lineage>
        <taxon>Bacteria</taxon>
        <taxon>Pseudomonadati</taxon>
        <taxon>Pseudomonadota</taxon>
        <taxon>Betaproteobacteria</taxon>
        <taxon>Rhodocyclales</taxon>
        <taxon>Zoogloeaceae</taxon>
        <taxon>Uliginosibacterium</taxon>
    </lineage>
</organism>
<gene>
    <name evidence="2" type="ORF">ABDB84_07045</name>
</gene>
<comment type="caution">
    <text evidence="2">The sequence shown here is derived from an EMBL/GenBank/DDBJ whole genome shotgun (WGS) entry which is preliminary data.</text>
</comment>
<accession>A0ABU9YXC2</accession>
<proteinExistence type="predicted"/>
<evidence type="ECO:0000313" key="3">
    <source>
        <dbReference type="Proteomes" id="UP001410394"/>
    </source>
</evidence>
<dbReference type="Gene3D" id="3.90.550.10">
    <property type="entry name" value="Spore Coat Polysaccharide Biosynthesis Protein SpsA, Chain A"/>
    <property type="match status" value="1"/>
</dbReference>
<sequence length="344" mass="38514">MSPESPLLSITIPSWNRARFLQRTLQQLCAELRDRDDVEVLVSDNCSPDDTPAVVAAAQADGLPVRYVRNASNIGSDANIAQCFNMARGDYVLLLGDDDLPVDGALAALLAHLETRRYGVVCLRAYGFEADFRKECPQTSAREHRFERGGAFLAAIGQRMTLISSCVVGKCFIPHLNANQFCGGNLVQVHLVLQAALAAGHNLFLDQYLIACQRNNSGGYNFAQVFVTRFGEALDNYRCADFGDEDIRTIERRMMIGYYPFYLFRQRLGREGDPEASHATFAARFRSRWLFRFWLAPILLLPRPLALAWGGFATFTGRLLIGDLQRGVAFAWHRLMQRLAPRSA</sequence>
<dbReference type="Pfam" id="PF00535">
    <property type="entry name" value="Glycos_transf_2"/>
    <property type="match status" value="1"/>
</dbReference>
<keyword evidence="2" id="KW-0808">Transferase</keyword>
<dbReference type="CDD" id="cd00761">
    <property type="entry name" value="Glyco_tranf_GTA_type"/>
    <property type="match status" value="1"/>
</dbReference>
<dbReference type="RefSeq" id="WP_345919001.1">
    <property type="nucleotide sequence ID" value="NZ_JBDIVE010000003.1"/>
</dbReference>
<feature type="domain" description="Glycosyltransferase 2-like" evidence="1">
    <location>
        <begin position="9"/>
        <end position="138"/>
    </location>
</feature>
<keyword evidence="3" id="KW-1185">Reference proteome</keyword>
<name>A0ABU9YXC2_9RHOO</name>
<dbReference type="InterPro" id="IPR029044">
    <property type="entry name" value="Nucleotide-diphossugar_trans"/>
</dbReference>
<evidence type="ECO:0000313" key="2">
    <source>
        <dbReference type="EMBL" id="MEN3068231.1"/>
    </source>
</evidence>
<dbReference type="PANTHER" id="PTHR43685:SF11">
    <property type="entry name" value="GLYCOSYLTRANSFERASE TAGX-RELATED"/>
    <property type="match status" value="1"/>
</dbReference>
<dbReference type="InterPro" id="IPR050834">
    <property type="entry name" value="Glycosyltransf_2"/>
</dbReference>
<protein>
    <submittedName>
        <fullName evidence="2">Glycosyltransferase family 2 protein</fullName>
        <ecNumber evidence="2">2.4.-.-</ecNumber>
    </submittedName>
</protein>
<dbReference type="EC" id="2.4.-.-" evidence="2"/>
<dbReference type="EMBL" id="JBDIVE010000003">
    <property type="protein sequence ID" value="MEN3068231.1"/>
    <property type="molecule type" value="Genomic_DNA"/>
</dbReference>
<dbReference type="PANTHER" id="PTHR43685">
    <property type="entry name" value="GLYCOSYLTRANSFERASE"/>
    <property type="match status" value="1"/>
</dbReference>
<dbReference type="SUPFAM" id="SSF53448">
    <property type="entry name" value="Nucleotide-diphospho-sugar transferases"/>
    <property type="match status" value="1"/>
</dbReference>
<dbReference type="GO" id="GO:0016757">
    <property type="term" value="F:glycosyltransferase activity"/>
    <property type="evidence" value="ECO:0007669"/>
    <property type="project" value="UniProtKB-KW"/>
</dbReference>
<dbReference type="Proteomes" id="UP001410394">
    <property type="component" value="Unassembled WGS sequence"/>
</dbReference>